<dbReference type="AlphaFoldDB" id="A0A411MHC4"/>
<evidence type="ECO:0000313" key="3">
    <source>
        <dbReference type="Proteomes" id="UP000291130"/>
    </source>
</evidence>
<feature type="domain" description="N-acetyltransferase" evidence="1">
    <location>
        <begin position="127"/>
        <end position="265"/>
    </location>
</feature>
<dbReference type="Proteomes" id="UP000291130">
    <property type="component" value="Chromosome"/>
</dbReference>
<dbReference type="InterPro" id="IPR016181">
    <property type="entry name" value="Acyl_CoA_acyltransferase"/>
</dbReference>
<dbReference type="OrthoDB" id="5780564at2"/>
<dbReference type="RefSeq" id="WP_130264136.1">
    <property type="nucleotide sequence ID" value="NZ_CP035952.1"/>
</dbReference>
<dbReference type="GO" id="GO:0016747">
    <property type="term" value="F:acyltransferase activity, transferring groups other than amino-acyl groups"/>
    <property type="evidence" value="ECO:0007669"/>
    <property type="project" value="InterPro"/>
</dbReference>
<protein>
    <submittedName>
        <fullName evidence="2">GNAT family N-acetyltransferase</fullName>
    </submittedName>
</protein>
<accession>A0A411MHC4</accession>
<sequence length="265" mass="28462">MHREMALKIEAAERDYLQSRVENLMQVEGNPYGARILMSATTRCLQVQASSSPMFNRVYGDQVTQPQAIVDLLTASLPATVTPLIGTVSSLEQSPLLANRRLERLKGWTHVQLACAIEQAQLTPHGYAVEEVTPLSLSAFTDVHGQGFHSTPAQREVTQASFGGADPNDSLKIYVIKEAGEVVAGAVMYLAANGVAYLGTAATRKAARGRGYHGALIAHRVEQARALGSTWVAATALANSQSRRNLQRAGLKVSHAQGLYRLAGS</sequence>
<dbReference type="EMBL" id="CP035952">
    <property type="protein sequence ID" value="QBF26266.1"/>
    <property type="molecule type" value="Genomic_DNA"/>
</dbReference>
<keyword evidence="2" id="KW-0808">Transferase</keyword>
<proteinExistence type="predicted"/>
<dbReference type="CDD" id="cd04301">
    <property type="entry name" value="NAT_SF"/>
    <property type="match status" value="1"/>
</dbReference>
<keyword evidence="3" id="KW-1185">Reference proteome</keyword>
<reference evidence="2 3" key="1">
    <citation type="submission" date="2019-02" db="EMBL/GenBank/DDBJ databases">
        <title>Complete genome sequence of Pseudomonas sp. SNU WT1 isolated from rainbow trout.</title>
        <authorList>
            <person name="Oh W.T."/>
            <person name="Park S.C."/>
        </authorList>
    </citation>
    <scope>NUCLEOTIDE SEQUENCE [LARGE SCALE GENOMIC DNA]</scope>
    <source>
        <strain evidence="2 3">SNU WT1</strain>
    </source>
</reference>
<dbReference type="Pfam" id="PF00583">
    <property type="entry name" value="Acetyltransf_1"/>
    <property type="match status" value="1"/>
</dbReference>
<dbReference type="SUPFAM" id="SSF55729">
    <property type="entry name" value="Acyl-CoA N-acyltransferases (Nat)"/>
    <property type="match status" value="1"/>
</dbReference>
<evidence type="ECO:0000313" key="2">
    <source>
        <dbReference type="EMBL" id="QBF26266.1"/>
    </source>
</evidence>
<dbReference type="InterPro" id="IPR000182">
    <property type="entry name" value="GNAT_dom"/>
</dbReference>
<gene>
    <name evidence="2" type="ORF">EXN22_11390</name>
</gene>
<dbReference type="PROSITE" id="PS51186">
    <property type="entry name" value="GNAT"/>
    <property type="match status" value="1"/>
</dbReference>
<name>A0A411MHC4_9PSED</name>
<evidence type="ECO:0000259" key="1">
    <source>
        <dbReference type="PROSITE" id="PS51186"/>
    </source>
</evidence>
<organism evidence="2 3">
    <name type="scientific">Pseudomonas tructae</name>
    <dbReference type="NCBI Taxonomy" id="2518644"/>
    <lineage>
        <taxon>Bacteria</taxon>
        <taxon>Pseudomonadati</taxon>
        <taxon>Pseudomonadota</taxon>
        <taxon>Gammaproteobacteria</taxon>
        <taxon>Pseudomonadales</taxon>
        <taxon>Pseudomonadaceae</taxon>
        <taxon>Pseudomonas</taxon>
    </lineage>
</organism>
<dbReference type="KEGG" id="ptk:EXN22_11390"/>
<dbReference type="Gene3D" id="3.40.630.30">
    <property type="match status" value="1"/>
</dbReference>